<dbReference type="OrthoDB" id="3257966at2759"/>
<comment type="caution">
    <text evidence="4">The sequence shown here is derived from an EMBL/GenBank/DDBJ whole genome shotgun (WGS) entry which is preliminary data.</text>
</comment>
<evidence type="ECO:0000256" key="1">
    <source>
        <dbReference type="ARBA" id="ARBA00007381"/>
    </source>
</evidence>
<dbReference type="GO" id="GO:0140662">
    <property type="term" value="F:ATP-dependent protein folding chaperone"/>
    <property type="evidence" value="ECO:0007669"/>
    <property type="project" value="InterPro"/>
</dbReference>
<evidence type="ECO:0000256" key="2">
    <source>
        <dbReference type="ARBA" id="ARBA00022741"/>
    </source>
</evidence>
<keyword evidence="3" id="KW-0067">ATP-binding</keyword>
<evidence type="ECO:0000256" key="3">
    <source>
        <dbReference type="ARBA" id="ARBA00022840"/>
    </source>
</evidence>
<name>A0A8H5FLR7_9AGAR</name>
<comment type="similarity">
    <text evidence="1">Belongs to the heat shock protein 70 family.</text>
</comment>
<dbReference type="PANTHER" id="PTHR19375">
    <property type="entry name" value="HEAT SHOCK PROTEIN 70KDA"/>
    <property type="match status" value="1"/>
</dbReference>
<dbReference type="EMBL" id="JAACJM010000163">
    <property type="protein sequence ID" value="KAF5341474.1"/>
    <property type="molecule type" value="Genomic_DNA"/>
</dbReference>
<accession>A0A8H5FLR7</accession>
<dbReference type="AlphaFoldDB" id="A0A8H5FLR7"/>
<protein>
    <submittedName>
        <fullName evidence="4">Uncharacterized protein</fullName>
    </submittedName>
</protein>
<dbReference type="Pfam" id="PF00012">
    <property type="entry name" value="HSP70"/>
    <property type="match status" value="1"/>
</dbReference>
<keyword evidence="2" id="KW-0547">Nucleotide-binding</keyword>
<dbReference type="InterPro" id="IPR043129">
    <property type="entry name" value="ATPase_NBD"/>
</dbReference>
<keyword evidence="5" id="KW-1185">Reference proteome</keyword>
<reference evidence="4 5" key="1">
    <citation type="journal article" date="2020" name="ISME J.">
        <title>Uncovering the hidden diversity of litter-decomposition mechanisms in mushroom-forming fungi.</title>
        <authorList>
            <person name="Floudas D."/>
            <person name="Bentzer J."/>
            <person name="Ahren D."/>
            <person name="Johansson T."/>
            <person name="Persson P."/>
            <person name="Tunlid A."/>
        </authorList>
    </citation>
    <scope>NUCLEOTIDE SEQUENCE [LARGE SCALE GENOMIC DNA]</scope>
    <source>
        <strain evidence="4 5">CBS 291.85</strain>
    </source>
</reference>
<evidence type="ECO:0000313" key="5">
    <source>
        <dbReference type="Proteomes" id="UP000559256"/>
    </source>
</evidence>
<evidence type="ECO:0000313" key="4">
    <source>
        <dbReference type="EMBL" id="KAF5341474.1"/>
    </source>
</evidence>
<gene>
    <name evidence="4" type="ORF">D9758_013927</name>
</gene>
<proteinExistence type="inferred from homology"/>
<feature type="non-terminal residue" evidence="4">
    <location>
        <position position="1"/>
    </location>
</feature>
<dbReference type="InterPro" id="IPR013126">
    <property type="entry name" value="Hsp_70_fam"/>
</dbReference>
<dbReference type="Proteomes" id="UP000559256">
    <property type="component" value="Unassembled WGS sequence"/>
</dbReference>
<dbReference type="FunFam" id="3.30.420.40:FF:000028">
    <property type="entry name" value="heat shock 70 kDa protein-like"/>
    <property type="match status" value="1"/>
</dbReference>
<dbReference type="Gene3D" id="3.30.420.40">
    <property type="match status" value="1"/>
</dbReference>
<sequence>TISYTPRLLSAAEPLATQKSRCFMAPPWFSYPSSPEISVVIISHPRNCHQCHAIITVSTYFNHAQRQATKDAGTIAGLDVLRVINEPTTAAALAYGLDLA</sequence>
<organism evidence="4 5">
    <name type="scientific">Tetrapyrgos nigripes</name>
    <dbReference type="NCBI Taxonomy" id="182062"/>
    <lineage>
        <taxon>Eukaryota</taxon>
        <taxon>Fungi</taxon>
        <taxon>Dikarya</taxon>
        <taxon>Basidiomycota</taxon>
        <taxon>Agaricomycotina</taxon>
        <taxon>Agaricomycetes</taxon>
        <taxon>Agaricomycetidae</taxon>
        <taxon>Agaricales</taxon>
        <taxon>Marasmiineae</taxon>
        <taxon>Marasmiaceae</taxon>
        <taxon>Tetrapyrgos</taxon>
    </lineage>
</organism>
<dbReference type="SUPFAM" id="SSF53067">
    <property type="entry name" value="Actin-like ATPase domain"/>
    <property type="match status" value="1"/>
</dbReference>
<dbReference type="GO" id="GO:0005524">
    <property type="term" value="F:ATP binding"/>
    <property type="evidence" value="ECO:0007669"/>
    <property type="project" value="UniProtKB-KW"/>
</dbReference>